<dbReference type="InterPro" id="IPR039417">
    <property type="entry name" value="Peptidase_C1A_papain-like"/>
</dbReference>
<dbReference type="InterPro" id="IPR000169">
    <property type="entry name" value="Pept_cys_AS"/>
</dbReference>
<evidence type="ECO:0000256" key="5">
    <source>
        <dbReference type="ARBA" id="ARBA00023145"/>
    </source>
</evidence>
<keyword evidence="2" id="KW-0645">Protease</keyword>
<comment type="similarity">
    <text evidence="1">Belongs to the peptidase C1 family.</text>
</comment>
<feature type="domain" description="Peptidase C1A papain C-terminal" evidence="7">
    <location>
        <begin position="404"/>
        <end position="605"/>
    </location>
</feature>
<protein>
    <submittedName>
        <fullName evidence="9">Cathepsin L-like protein</fullName>
    </submittedName>
</protein>
<dbReference type="InterPro" id="IPR013128">
    <property type="entry name" value="Peptidase_C1A"/>
</dbReference>
<dbReference type="PANTHER" id="PTHR12411">
    <property type="entry name" value="CYSTEINE PROTEASE FAMILY C1-RELATED"/>
    <property type="match status" value="1"/>
</dbReference>
<dbReference type="Gene3D" id="3.90.70.10">
    <property type="entry name" value="Cysteine proteinases"/>
    <property type="match status" value="2"/>
</dbReference>
<keyword evidence="4" id="KW-0788">Thiol protease</keyword>
<feature type="domain" description="Cathepsin propeptide inhibitor" evidence="8">
    <location>
        <begin position="310"/>
        <end position="370"/>
    </location>
</feature>
<dbReference type="EMBL" id="JAIFTH010000258">
    <property type="protein sequence ID" value="KAG9510021.1"/>
    <property type="molecule type" value="Genomic_DNA"/>
</dbReference>
<dbReference type="CDD" id="cd02248">
    <property type="entry name" value="Peptidase_C1A"/>
    <property type="match status" value="2"/>
</dbReference>
<evidence type="ECO:0000313" key="9">
    <source>
        <dbReference type="EMBL" id="KAG9510021.1"/>
    </source>
</evidence>
<dbReference type="SMART" id="SM00848">
    <property type="entry name" value="Inhibitor_I29"/>
    <property type="match status" value="1"/>
</dbReference>
<feature type="domain" description="Peptidase C1A papain C-terminal" evidence="7">
    <location>
        <begin position="53"/>
        <end position="267"/>
    </location>
</feature>
<dbReference type="PROSITE" id="PS00639">
    <property type="entry name" value="THIOL_PROTEASE_HIS"/>
    <property type="match status" value="2"/>
</dbReference>
<dbReference type="InterPro" id="IPR025660">
    <property type="entry name" value="Pept_his_AS"/>
</dbReference>
<dbReference type="InterPro" id="IPR013201">
    <property type="entry name" value="Prot_inhib_I29"/>
</dbReference>
<keyword evidence="3" id="KW-0378">Hydrolase</keyword>
<gene>
    <name evidence="9" type="primary">cpl-1</name>
    <name evidence="9" type="ORF">GZH46_01443</name>
</gene>
<dbReference type="InterPro" id="IPR000668">
    <property type="entry name" value="Peptidase_C1A_C"/>
</dbReference>
<comment type="caution">
    <text evidence="9">The sequence shown here is derived from an EMBL/GenBank/DDBJ whole genome shotgun (WGS) entry which is preliminary data.</text>
</comment>
<evidence type="ECO:0000256" key="1">
    <source>
        <dbReference type="ARBA" id="ARBA00008455"/>
    </source>
</evidence>
<name>A0ABQ7S9G3_9ACAR</name>
<evidence type="ECO:0000259" key="8">
    <source>
        <dbReference type="SMART" id="SM00848"/>
    </source>
</evidence>
<evidence type="ECO:0000313" key="10">
    <source>
        <dbReference type="Proteomes" id="UP000825002"/>
    </source>
</evidence>
<dbReference type="PROSITE" id="PS00139">
    <property type="entry name" value="THIOL_PROTEASE_CYS"/>
    <property type="match status" value="1"/>
</dbReference>
<keyword evidence="5" id="KW-0865">Zymogen</keyword>
<keyword evidence="10" id="KW-1185">Reference proteome</keyword>
<dbReference type="InterPro" id="IPR038765">
    <property type="entry name" value="Papain-like_cys_pep_sf"/>
</dbReference>
<dbReference type="PROSITE" id="PS00640">
    <property type="entry name" value="THIOL_PROTEASE_ASN"/>
    <property type="match status" value="2"/>
</dbReference>
<evidence type="ECO:0000256" key="3">
    <source>
        <dbReference type="ARBA" id="ARBA00022801"/>
    </source>
</evidence>
<organism evidence="9 10">
    <name type="scientific">Fragariocoptes setiger</name>
    <dbReference type="NCBI Taxonomy" id="1670756"/>
    <lineage>
        <taxon>Eukaryota</taxon>
        <taxon>Metazoa</taxon>
        <taxon>Ecdysozoa</taxon>
        <taxon>Arthropoda</taxon>
        <taxon>Chelicerata</taxon>
        <taxon>Arachnida</taxon>
        <taxon>Acari</taxon>
        <taxon>Acariformes</taxon>
        <taxon>Trombidiformes</taxon>
        <taxon>Prostigmata</taxon>
        <taxon>Eupodina</taxon>
        <taxon>Eriophyoidea</taxon>
        <taxon>Phytoptidae</taxon>
        <taxon>Fragariocoptes</taxon>
    </lineage>
</organism>
<dbReference type="PRINTS" id="PR00705">
    <property type="entry name" value="PAPAIN"/>
</dbReference>
<evidence type="ECO:0000256" key="6">
    <source>
        <dbReference type="ARBA" id="ARBA00023157"/>
    </source>
</evidence>
<accession>A0ABQ7S9G3</accession>
<evidence type="ECO:0000256" key="2">
    <source>
        <dbReference type="ARBA" id="ARBA00022670"/>
    </source>
</evidence>
<dbReference type="SUPFAM" id="SSF54001">
    <property type="entry name" value="Cysteine proteinases"/>
    <property type="match status" value="2"/>
</dbReference>
<dbReference type="Pfam" id="PF08246">
    <property type="entry name" value="Inhibitor_I29"/>
    <property type="match status" value="1"/>
</dbReference>
<keyword evidence="6" id="KW-1015">Disulfide bond</keyword>
<sequence>MHSYTQAINRFSDMEYTEIIAKRTGLRVPSDVKSRSTPRSELAALEAISDGDVPASVDWRTKGAVTEVKNQGDCGACWAFAATGALEAAHFLKSGKLVSLSEQNLMDCSWPYGNRGCDGGLMENAYKYVIYHGLDTEQSYPFIGHNGECMFNKSSIGTTETSFIDLQHEDELALKKAVALHGPVSVGFAVTRGLSKYEKGVFHDEECEATEMNHAVLIVGYGTDPNEGDYWIVKNSWDTWWGEDGYFRVARNKKNMCHIASWAVYPIPRPRIKMNIRLVLLVALVVATTGCLVKAESKLLSPHKLLLTEWEHFKLVHGKVYESNAEEDRRFKIYLNNRLSIAKHNLEHAKGMHSYTQAINRFSDMEYTEIIAKRTGLRVPSDVKSRSTPRSELAALEAISDGDVPASVDWRTKGAVTEVKNQGDFDSGWAFAAGAHALKTGKLVSLSEQNLMDCSWKFNNSSCNGGYMDSAYEYVIANHGLDSEQSNSYSGRSSHACRFSNSSIGTTETSYIDVPQKDELALKKAIALHGPVSVGIAVTHNFMGYSGCVFSDAGCETTEIDHGVLVVGYDSDPVYGDCWIVKNSWDTWWGDNGYIKMACNKNNMC</sequence>
<evidence type="ECO:0000259" key="7">
    <source>
        <dbReference type="SMART" id="SM00645"/>
    </source>
</evidence>
<reference evidence="9 10" key="1">
    <citation type="submission" date="2020-10" db="EMBL/GenBank/DDBJ databases">
        <authorList>
            <person name="Klimov P.B."/>
            <person name="Dyachkov S.M."/>
            <person name="Chetverikov P.E."/>
        </authorList>
    </citation>
    <scope>NUCLEOTIDE SEQUENCE [LARGE SCALE GENOMIC DNA]</scope>
    <source>
        <strain evidence="9">BMOC 18-1129-001#AD2665</strain>
        <tissue evidence="9">Entire mites</tissue>
    </source>
</reference>
<proteinExistence type="inferred from homology"/>
<evidence type="ECO:0000256" key="4">
    <source>
        <dbReference type="ARBA" id="ARBA00022807"/>
    </source>
</evidence>
<dbReference type="SMART" id="SM00645">
    <property type="entry name" value="Pept_C1"/>
    <property type="match status" value="2"/>
</dbReference>
<dbReference type="InterPro" id="IPR025661">
    <property type="entry name" value="Pept_asp_AS"/>
</dbReference>
<dbReference type="Pfam" id="PF00112">
    <property type="entry name" value="Peptidase_C1"/>
    <property type="match status" value="2"/>
</dbReference>
<dbReference type="Proteomes" id="UP000825002">
    <property type="component" value="Unassembled WGS sequence"/>
</dbReference>